<reference evidence="6" key="1">
    <citation type="submission" date="2016-11" db="UniProtKB">
        <authorList>
            <consortium name="WormBaseParasite"/>
        </authorList>
    </citation>
    <scope>IDENTIFICATION</scope>
</reference>
<dbReference type="SMART" id="SM00248">
    <property type="entry name" value="ANK"/>
    <property type="match status" value="3"/>
</dbReference>
<dbReference type="WBParaSite" id="L893_g28688.t1">
    <property type="protein sequence ID" value="L893_g28688.t1"/>
    <property type="gene ID" value="L893_g28688"/>
</dbReference>
<evidence type="ECO:0000256" key="1">
    <source>
        <dbReference type="ARBA" id="ARBA00022737"/>
    </source>
</evidence>
<dbReference type="PANTHER" id="PTHR24198:SF165">
    <property type="entry name" value="ANKYRIN REPEAT-CONTAINING PROTEIN-RELATED"/>
    <property type="match status" value="1"/>
</dbReference>
<protein>
    <submittedName>
        <fullName evidence="6">ANK_REP_REGION domain-containing protein</fullName>
    </submittedName>
</protein>
<evidence type="ECO:0000256" key="2">
    <source>
        <dbReference type="ARBA" id="ARBA00023043"/>
    </source>
</evidence>
<name>A0A1I7ZQT8_9BILA</name>
<accession>A0A1I7ZQT8</accession>
<keyword evidence="2 3" id="KW-0040">ANK repeat</keyword>
<feature type="compositionally biased region" description="Basic residues" evidence="4">
    <location>
        <begin position="157"/>
        <end position="170"/>
    </location>
</feature>
<dbReference type="Pfam" id="PF12796">
    <property type="entry name" value="Ank_2"/>
    <property type="match status" value="1"/>
</dbReference>
<sequence length="183" mass="20182">MCDGTIFIDACRDGDVEKVRSMLEAKPGLVRYVEPFMHNYTPLHYAAKKGTLDVVKILVDSGANINALTVFLHVLLLDLTVCFQTFKYTALHLAAMGGKESVILYLEKQPDVKLDTRDVSGQTYEDYWGRPVGTKKPVEANRDERGADDKANASQGHGKKKPSAPRRLLKRVVPCCSGPSDSA</sequence>
<organism evidence="5 6">
    <name type="scientific">Steinernema glaseri</name>
    <dbReference type="NCBI Taxonomy" id="37863"/>
    <lineage>
        <taxon>Eukaryota</taxon>
        <taxon>Metazoa</taxon>
        <taxon>Ecdysozoa</taxon>
        <taxon>Nematoda</taxon>
        <taxon>Chromadorea</taxon>
        <taxon>Rhabditida</taxon>
        <taxon>Tylenchina</taxon>
        <taxon>Panagrolaimomorpha</taxon>
        <taxon>Strongyloidoidea</taxon>
        <taxon>Steinernematidae</taxon>
        <taxon>Steinernema</taxon>
    </lineage>
</organism>
<dbReference type="PROSITE" id="PS50088">
    <property type="entry name" value="ANK_REPEAT"/>
    <property type="match status" value="1"/>
</dbReference>
<feature type="region of interest" description="Disordered" evidence="4">
    <location>
        <begin position="125"/>
        <end position="183"/>
    </location>
</feature>
<feature type="repeat" description="ANK" evidence="3">
    <location>
        <begin position="38"/>
        <end position="70"/>
    </location>
</feature>
<keyword evidence="5" id="KW-1185">Reference proteome</keyword>
<evidence type="ECO:0000313" key="6">
    <source>
        <dbReference type="WBParaSite" id="L893_g28688.t1"/>
    </source>
</evidence>
<dbReference type="Proteomes" id="UP000095287">
    <property type="component" value="Unplaced"/>
</dbReference>
<proteinExistence type="predicted"/>
<evidence type="ECO:0000256" key="4">
    <source>
        <dbReference type="SAM" id="MobiDB-lite"/>
    </source>
</evidence>
<dbReference type="PANTHER" id="PTHR24198">
    <property type="entry name" value="ANKYRIN REPEAT AND PROTEIN KINASE DOMAIN-CONTAINING PROTEIN"/>
    <property type="match status" value="1"/>
</dbReference>
<dbReference type="InterPro" id="IPR036770">
    <property type="entry name" value="Ankyrin_rpt-contain_sf"/>
</dbReference>
<keyword evidence="1" id="KW-0677">Repeat</keyword>
<dbReference type="InterPro" id="IPR002110">
    <property type="entry name" value="Ankyrin_rpt"/>
</dbReference>
<evidence type="ECO:0000256" key="3">
    <source>
        <dbReference type="PROSITE-ProRule" id="PRU00023"/>
    </source>
</evidence>
<dbReference type="Gene3D" id="1.25.40.20">
    <property type="entry name" value="Ankyrin repeat-containing domain"/>
    <property type="match status" value="1"/>
</dbReference>
<feature type="compositionally biased region" description="Basic and acidic residues" evidence="4">
    <location>
        <begin position="136"/>
        <end position="151"/>
    </location>
</feature>
<dbReference type="AlphaFoldDB" id="A0A1I7ZQT8"/>
<evidence type="ECO:0000313" key="5">
    <source>
        <dbReference type="Proteomes" id="UP000095287"/>
    </source>
</evidence>
<dbReference type="SUPFAM" id="SSF48403">
    <property type="entry name" value="Ankyrin repeat"/>
    <property type="match status" value="1"/>
</dbReference>
<dbReference type="PROSITE" id="PS50297">
    <property type="entry name" value="ANK_REP_REGION"/>
    <property type="match status" value="1"/>
</dbReference>